<gene>
    <name evidence="1" type="ORF">MUK42_22650</name>
</gene>
<keyword evidence="2" id="KW-1185">Reference proteome</keyword>
<evidence type="ECO:0000313" key="2">
    <source>
        <dbReference type="Proteomes" id="UP001055439"/>
    </source>
</evidence>
<organism evidence="1 2">
    <name type="scientific">Musa troglodytarum</name>
    <name type="common">fe'i banana</name>
    <dbReference type="NCBI Taxonomy" id="320322"/>
    <lineage>
        <taxon>Eukaryota</taxon>
        <taxon>Viridiplantae</taxon>
        <taxon>Streptophyta</taxon>
        <taxon>Embryophyta</taxon>
        <taxon>Tracheophyta</taxon>
        <taxon>Spermatophyta</taxon>
        <taxon>Magnoliopsida</taxon>
        <taxon>Liliopsida</taxon>
        <taxon>Zingiberales</taxon>
        <taxon>Musaceae</taxon>
        <taxon>Musa</taxon>
    </lineage>
</organism>
<sequence>MRAKLNHFIAAVEEEADAETQEEATKNEAEIQSELFHLSRSEGMASYFGSSEKSCVVFVARMCLRYCSKSPSMPDRHVGDLNISCSSFVTTLTAVAVMHLGSEAIGIQAFMVLVTVNLGIVPWSAAEASTNSFTVIPETTQTGSEDTEMQHAHCPCMRVELPFPNDVLCHFLGLSIRVDRNLQL</sequence>
<proteinExistence type="predicted"/>
<dbReference type="AlphaFoldDB" id="A0A9E7JFS3"/>
<reference evidence="1" key="1">
    <citation type="submission" date="2022-05" db="EMBL/GenBank/DDBJ databases">
        <title>The Musa troglodytarum L. genome provides insights into the mechanism of non-climacteric behaviour and enrichment of carotenoids.</title>
        <authorList>
            <person name="Wang J."/>
        </authorList>
    </citation>
    <scope>NUCLEOTIDE SEQUENCE</scope>
    <source>
        <tissue evidence="1">Leaf</tissue>
    </source>
</reference>
<dbReference type="Proteomes" id="UP001055439">
    <property type="component" value="Chromosome 10"/>
</dbReference>
<evidence type="ECO:0000313" key="1">
    <source>
        <dbReference type="EMBL" id="URD79528.1"/>
    </source>
</evidence>
<accession>A0A9E7JFS3</accession>
<name>A0A9E7JFS3_9LILI</name>
<protein>
    <submittedName>
        <fullName evidence="1">Uncharacterized protein</fullName>
    </submittedName>
</protein>
<dbReference type="EMBL" id="CP097503">
    <property type="protein sequence ID" value="URD79528.1"/>
    <property type="molecule type" value="Genomic_DNA"/>
</dbReference>